<evidence type="ECO:0000313" key="2">
    <source>
        <dbReference type="Proteomes" id="UP000077868"/>
    </source>
</evidence>
<dbReference type="KEGG" id="ndk:I601_0986"/>
<gene>
    <name evidence="1" type="ORF">I601_0986</name>
</gene>
<dbReference type="RefSeq" id="WP_068107005.1">
    <property type="nucleotide sequence ID" value="NZ_CP015079.1"/>
</dbReference>
<dbReference type="AlphaFoldDB" id="A0A1A9GGH7"/>
<dbReference type="PATRIC" id="fig|1300347.3.peg.985"/>
<keyword evidence="2" id="KW-1185">Reference proteome</keyword>
<protein>
    <submittedName>
        <fullName evidence="1">Uncharacterized protein</fullName>
    </submittedName>
</protein>
<reference evidence="1 2" key="1">
    <citation type="submission" date="2016-03" db="EMBL/GenBank/DDBJ databases">
        <title>Complete genome sequence of a soil Actinobacterium, Nocardioides dokdonensis FR1436.</title>
        <authorList>
            <person name="Kwon S.-K."/>
            <person name="Kim K."/>
            <person name="Kim J.F."/>
        </authorList>
    </citation>
    <scope>NUCLEOTIDE SEQUENCE [LARGE SCALE GENOMIC DNA]</scope>
    <source>
        <strain evidence="1 2">FR1436</strain>
    </source>
</reference>
<dbReference type="EMBL" id="CP015079">
    <property type="protein sequence ID" value="ANH37429.1"/>
    <property type="molecule type" value="Genomic_DNA"/>
</dbReference>
<accession>A0A1A9GGH7</accession>
<evidence type="ECO:0000313" key="1">
    <source>
        <dbReference type="EMBL" id="ANH37429.1"/>
    </source>
</evidence>
<dbReference type="Proteomes" id="UP000077868">
    <property type="component" value="Chromosome"/>
</dbReference>
<sequence length="319" mass="35666">MDETSRLLRDQAGVVARRQLLALETTDATDLARMRRRRELVEVHRGIYVEHTGPLTWQQRAWAAVLWAWPAALCGESALRAADGPGRADRETDVIHVVVDRDRRLEPPPGVVVHRRAGYADQVRWNLGPPRLRYEEAALDLALAAPDDLAAVAALADACGSRRTTAQRLLASLDARPWARRRDWTRRVLQDVADGTCSVLEHAYLEQVERAHGLPVGSRQVLARSAGRTMWQDVAYEELGLLVELDSRLFHSSVRQRDRDLDRDLDQAVDAHETLRLGWGQVVDRPCRTAARVGAVLQRRGWTGMVSPCEKCGGPDQPG</sequence>
<organism evidence="1 2">
    <name type="scientific">Nocardioides dokdonensis FR1436</name>
    <dbReference type="NCBI Taxonomy" id="1300347"/>
    <lineage>
        <taxon>Bacteria</taxon>
        <taxon>Bacillati</taxon>
        <taxon>Actinomycetota</taxon>
        <taxon>Actinomycetes</taxon>
        <taxon>Propionibacteriales</taxon>
        <taxon>Nocardioidaceae</taxon>
        <taxon>Nocardioides</taxon>
    </lineage>
</organism>
<name>A0A1A9GGH7_9ACTN</name>
<proteinExistence type="predicted"/>
<dbReference type="STRING" id="1300347.I601_0986"/>